<evidence type="ECO:0000313" key="2">
    <source>
        <dbReference type="Proteomes" id="UP000659084"/>
    </source>
</evidence>
<reference evidence="1" key="1">
    <citation type="submission" date="2020-08" db="EMBL/GenBank/DDBJ databases">
        <title>Food and environmental bacterial isolates.</title>
        <authorList>
            <person name="Richter L."/>
            <person name="Du Plessis E.M."/>
            <person name="Duvenage S."/>
            <person name="Allam M."/>
            <person name="Korsten L."/>
        </authorList>
    </citation>
    <scope>NUCLEOTIDE SEQUENCE</scope>
    <source>
        <strain evidence="1">UPMP2127</strain>
    </source>
</reference>
<dbReference type="AlphaFoldDB" id="A0AAW3WZ05"/>
<sequence length="275" mass="30289">MKNETYYYGQGKLFIAPRTDDGRPGAWRWVGDVSSLNIALTADYKSKHISQGGKRGLVQRHKIAESATLTAVWHEIISENLSVYLHGIHDQVSAKKENTTFTGVINAGDRYTLDYPGVWDVLIPGLTLDVDYTVDAMWGAVEFLKAPHTKPLTVHYKHSGSANTAIYTHDPVEVAVRYEGINLAEQGDSVIVELYRVDFDPAALIELINNANELPGVNTTGTLLLDTLKSPHDVMGQYGRVVSMAEMISIHTRLNPIYTTGGVGGEFTTIYPKAL</sequence>
<dbReference type="RefSeq" id="WP_179253454.1">
    <property type="nucleotide sequence ID" value="NZ_JACBIV010000024.1"/>
</dbReference>
<dbReference type="Proteomes" id="UP000659084">
    <property type="component" value="Unassembled WGS sequence"/>
</dbReference>
<name>A0AAW3WZ05_SERFO</name>
<organism evidence="1 2">
    <name type="scientific">Serratia fonticola</name>
    <dbReference type="NCBI Taxonomy" id="47917"/>
    <lineage>
        <taxon>Bacteria</taxon>
        <taxon>Pseudomonadati</taxon>
        <taxon>Pseudomonadota</taxon>
        <taxon>Gammaproteobacteria</taxon>
        <taxon>Enterobacterales</taxon>
        <taxon>Yersiniaceae</taxon>
        <taxon>Serratia</taxon>
    </lineage>
</organism>
<evidence type="ECO:0000313" key="1">
    <source>
        <dbReference type="EMBL" id="MBC3214872.1"/>
    </source>
</evidence>
<evidence type="ECO:0008006" key="3">
    <source>
        <dbReference type="Google" id="ProtNLM"/>
    </source>
</evidence>
<dbReference type="PIRSF" id="PIRSF028589">
    <property type="entry name" value="UCP028589"/>
    <property type="match status" value="1"/>
</dbReference>
<gene>
    <name evidence="1" type="ORF">H8J20_22290</name>
</gene>
<dbReference type="InterPro" id="IPR016893">
    <property type="entry name" value="UCP028589"/>
</dbReference>
<proteinExistence type="predicted"/>
<protein>
    <recommendedName>
        <fullName evidence="3">Viral coat protein P2 N-terminal domain-containing protein</fullName>
    </recommendedName>
</protein>
<accession>A0AAW3WZ05</accession>
<comment type="caution">
    <text evidence="1">The sequence shown here is derived from an EMBL/GenBank/DDBJ whole genome shotgun (WGS) entry which is preliminary data.</text>
</comment>
<dbReference type="EMBL" id="JACNYO010000030">
    <property type="protein sequence ID" value="MBC3214872.1"/>
    <property type="molecule type" value="Genomic_DNA"/>
</dbReference>